<dbReference type="InterPro" id="IPR011990">
    <property type="entry name" value="TPR-like_helical_dom_sf"/>
</dbReference>
<evidence type="ECO:0000256" key="1">
    <source>
        <dbReference type="ARBA" id="ARBA00004442"/>
    </source>
</evidence>
<evidence type="ECO:0000256" key="3">
    <source>
        <dbReference type="ARBA" id="ARBA00022729"/>
    </source>
</evidence>
<evidence type="ECO:0000313" key="9">
    <source>
        <dbReference type="Proteomes" id="UP000245533"/>
    </source>
</evidence>
<gene>
    <name evidence="8" type="ORF">DDZ15_02790</name>
</gene>
<dbReference type="AlphaFoldDB" id="A0A316TXD7"/>
<evidence type="ECO:0000259" key="7">
    <source>
        <dbReference type="Pfam" id="PF07980"/>
    </source>
</evidence>
<keyword evidence="4" id="KW-0472">Membrane</keyword>
<keyword evidence="5" id="KW-0998">Cell outer membrane</keyword>
<feature type="signal peptide" evidence="6">
    <location>
        <begin position="1"/>
        <end position="21"/>
    </location>
</feature>
<dbReference type="PROSITE" id="PS51257">
    <property type="entry name" value="PROKAR_LIPOPROTEIN"/>
    <property type="match status" value="1"/>
</dbReference>
<dbReference type="InterPro" id="IPR012944">
    <property type="entry name" value="SusD_RagB_dom"/>
</dbReference>
<dbReference type="SUPFAM" id="SSF48452">
    <property type="entry name" value="TPR-like"/>
    <property type="match status" value="1"/>
</dbReference>
<sequence length="470" mass="51512">MTMKYSIIIKLTILSGLIAIAASCDLLEVDPVIDPNSPSTAGVLNNATAGELQNLVSGLESVHRNYNNGTSDWWSLTGTISRELYYINTSDPTFAIDWLQLPSRSIDAEDNSNFFVDASGYEAPYGAIRQSNLLIESVQNSENVTDTQKNGYYGFANTIKAYQFQMPLMHQYQNGIRVDVTFAEPLNPGGFLNYDNALAEIRAIADEAATQLQSAGTEFNFDLTDGFDGFDTPASMLEVNRAIAARLAIYAEDWQGALDALDDSFLNLAPGQGEAELNAGPEHTFAGGNDQFNPYFFIPDANQNLLIVPNPALIADAEAGDGRLDKFALRSSAATTPDIPALSADYQIDVYNSATSSMPFIRNEELILIYAEALAQRNQGSDLADAVDAINIIRSAWGLPDFASTDQNAIIDQILEERRYSLWGEGHRWIDMRRYDRLGDIDTSIDGGRVATQIGRPQGEIDWESFSGNN</sequence>
<dbReference type="GO" id="GO:0009279">
    <property type="term" value="C:cell outer membrane"/>
    <property type="evidence" value="ECO:0007669"/>
    <property type="project" value="UniProtKB-SubCell"/>
</dbReference>
<name>A0A316TXD7_9BACT</name>
<evidence type="ECO:0000313" key="8">
    <source>
        <dbReference type="EMBL" id="PWN07955.1"/>
    </source>
</evidence>
<dbReference type="Pfam" id="PF07980">
    <property type="entry name" value="SusD_RagB"/>
    <property type="match status" value="1"/>
</dbReference>
<evidence type="ECO:0000256" key="2">
    <source>
        <dbReference type="ARBA" id="ARBA00006275"/>
    </source>
</evidence>
<evidence type="ECO:0000256" key="6">
    <source>
        <dbReference type="SAM" id="SignalP"/>
    </source>
</evidence>
<accession>A0A316TXD7</accession>
<feature type="domain" description="RagB/SusD" evidence="7">
    <location>
        <begin position="352"/>
        <end position="438"/>
    </location>
</feature>
<protein>
    <submittedName>
        <fullName evidence="8">RagB/SusD family nutrient uptake outer membrane protein</fullName>
    </submittedName>
</protein>
<dbReference type="Proteomes" id="UP000245533">
    <property type="component" value="Unassembled WGS sequence"/>
</dbReference>
<evidence type="ECO:0000256" key="5">
    <source>
        <dbReference type="ARBA" id="ARBA00023237"/>
    </source>
</evidence>
<comment type="caution">
    <text evidence="8">The sequence shown here is derived from an EMBL/GenBank/DDBJ whole genome shotgun (WGS) entry which is preliminary data.</text>
</comment>
<proteinExistence type="inferred from homology"/>
<comment type="similarity">
    <text evidence="2">Belongs to the SusD family.</text>
</comment>
<organism evidence="8 9">
    <name type="scientific">Rhodohalobacter mucosus</name>
    <dbReference type="NCBI Taxonomy" id="2079485"/>
    <lineage>
        <taxon>Bacteria</taxon>
        <taxon>Pseudomonadati</taxon>
        <taxon>Balneolota</taxon>
        <taxon>Balneolia</taxon>
        <taxon>Balneolales</taxon>
        <taxon>Balneolaceae</taxon>
        <taxon>Rhodohalobacter</taxon>
    </lineage>
</organism>
<dbReference type="CDD" id="cd08977">
    <property type="entry name" value="SusD"/>
    <property type="match status" value="1"/>
</dbReference>
<comment type="subcellular location">
    <subcellularLocation>
        <location evidence="1">Cell outer membrane</location>
    </subcellularLocation>
</comment>
<evidence type="ECO:0000256" key="4">
    <source>
        <dbReference type="ARBA" id="ARBA00023136"/>
    </source>
</evidence>
<keyword evidence="9" id="KW-1185">Reference proteome</keyword>
<dbReference type="EMBL" id="QGGB01000002">
    <property type="protein sequence ID" value="PWN07955.1"/>
    <property type="molecule type" value="Genomic_DNA"/>
</dbReference>
<feature type="chain" id="PRO_5016399159" evidence="6">
    <location>
        <begin position="22"/>
        <end position="470"/>
    </location>
</feature>
<reference evidence="8 9" key="1">
    <citation type="submission" date="2018-05" db="EMBL/GenBank/DDBJ databases">
        <title>Rhodohalobacter halophilus gen. nov., sp. nov., a moderately halophilic member of the family Balneolaceae.</title>
        <authorList>
            <person name="Liu Z.-W."/>
        </authorList>
    </citation>
    <scope>NUCLEOTIDE SEQUENCE [LARGE SCALE GENOMIC DNA]</scope>
    <source>
        <strain evidence="8 9">8A47</strain>
    </source>
</reference>
<keyword evidence="3 6" id="KW-0732">Signal</keyword>
<dbReference type="Gene3D" id="1.25.40.390">
    <property type="match status" value="2"/>
</dbReference>